<evidence type="ECO:0000313" key="2">
    <source>
        <dbReference type="Proteomes" id="UP001164250"/>
    </source>
</evidence>
<gene>
    <name evidence="1" type="ORF">Patl1_17673</name>
</gene>
<name>A0ACC1BYI6_9ROSI</name>
<comment type="caution">
    <text evidence="1">The sequence shown here is derived from an EMBL/GenBank/DDBJ whole genome shotgun (WGS) entry which is preliminary data.</text>
</comment>
<dbReference type="EMBL" id="CM047898">
    <property type="protein sequence ID" value="KAJ0104950.1"/>
    <property type="molecule type" value="Genomic_DNA"/>
</dbReference>
<evidence type="ECO:0000313" key="1">
    <source>
        <dbReference type="EMBL" id="KAJ0104950.1"/>
    </source>
</evidence>
<dbReference type="Proteomes" id="UP001164250">
    <property type="component" value="Chromosome 2"/>
</dbReference>
<keyword evidence="2" id="KW-1185">Reference proteome</keyword>
<proteinExistence type="predicted"/>
<protein>
    <submittedName>
        <fullName evidence="1">Uncharacterized protein</fullName>
    </submittedName>
</protein>
<accession>A0ACC1BYI6</accession>
<reference evidence="2" key="1">
    <citation type="journal article" date="2023" name="G3 (Bethesda)">
        <title>Genome assembly and association tests identify interacting loci associated with vigor, precocity, and sex in interspecific pistachio rootstocks.</title>
        <authorList>
            <person name="Palmer W."/>
            <person name="Jacygrad E."/>
            <person name="Sagayaradj S."/>
            <person name="Cavanaugh K."/>
            <person name="Han R."/>
            <person name="Bertier L."/>
            <person name="Beede B."/>
            <person name="Kafkas S."/>
            <person name="Golino D."/>
            <person name="Preece J."/>
            <person name="Michelmore R."/>
        </authorList>
    </citation>
    <scope>NUCLEOTIDE SEQUENCE [LARGE SCALE GENOMIC DNA]</scope>
</reference>
<sequence length="253" mass="28001">MKRLACSLSLRKPCIKALVVQDHLPQALRFSLSVFSSLLTDQIYSLFIKKGHSLDRFLSSILISHFTKLGDFHRSFSFLSDTQNPDIVTYNALISGLARFNLPGPVFKLFNWLRLEGLRPDVFSLSSLVKACENFEHNKIAHAVCLKSGFSSGAFLVSGLVENYAKCGDIVSAKKCFRECLEVDNVVCTAMACGYVWNGEFENSKEVFMEMRGLGLELNEFSLTSVIGASFCVEEGEQIHGFSVKVGLICGGL</sequence>
<organism evidence="1 2">
    <name type="scientific">Pistacia atlantica</name>
    <dbReference type="NCBI Taxonomy" id="434234"/>
    <lineage>
        <taxon>Eukaryota</taxon>
        <taxon>Viridiplantae</taxon>
        <taxon>Streptophyta</taxon>
        <taxon>Embryophyta</taxon>
        <taxon>Tracheophyta</taxon>
        <taxon>Spermatophyta</taxon>
        <taxon>Magnoliopsida</taxon>
        <taxon>eudicotyledons</taxon>
        <taxon>Gunneridae</taxon>
        <taxon>Pentapetalae</taxon>
        <taxon>rosids</taxon>
        <taxon>malvids</taxon>
        <taxon>Sapindales</taxon>
        <taxon>Anacardiaceae</taxon>
        <taxon>Pistacia</taxon>
    </lineage>
</organism>